<protein>
    <submittedName>
        <fullName evidence="1">RNA polymerase subunit sigma-70</fullName>
    </submittedName>
</protein>
<name>A0ABW5RSU5_9BACI</name>
<dbReference type="RefSeq" id="WP_377935577.1">
    <property type="nucleotide sequence ID" value="NZ_JBHUMF010000030.1"/>
</dbReference>
<dbReference type="EMBL" id="JBHUMF010000030">
    <property type="protein sequence ID" value="MFD2681396.1"/>
    <property type="molecule type" value="Genomic_DNA"/>
</dbReference>
<gene>
    <name evidence="1" type="ORF">ACFSUL_11635</name>
</gene>
<proteinExistence type="predicted"/>
<evidence type="ECO:0000313" key="1">
    <source>
        <dbReference type="EMBL" id="MFD2681396.1"/>
    </source>
</evidence>
<dbReference type="Proteomes" id="UP001597506">
    <property type="component" value="Unassembled WGS sequence"/>
</dbReference>
<evidence type="ECO:0000313" key="2">
    <source>
        <dbReference type="Proteomes" id="UP001597506"/>
    </source>
</evidence>
<accession>A0ABW5RSU5</accession>
<reference evidence="2" key="1">
    <citation type="journal article" date="2019" name="Int. J. Syst. Evol. Microbiol.">
        <title>The Global Catalogue of Microorganisms (GCM) 10K type strain sequencing project: providing services to taxonomists for standard genome sequencing and annotation.</title>
        <authorList>
            <consortium name="The Broad Institute Genomics Platform"/>
            <consortium name="The Broad Institute Genome Sequencing Center for Infectious Disease"/>
            <person name="Wu L."/>
            <person name="Ma J."/>
        </authorList>
    </citation>
    <scope>NUCLEOTIDE SEQUENCE [LARGE SCALE GENOMIC DNA]</scope>
    <source>
        <strain evidence="2">KCTC 3913</strain>
    </source>
</reference>
<organism evidence="1 2">
    <name type="scientific">Bacillus seohaeanensis</name>
    <dbReference type="NCBI Taxonomy" id="284580"/>
    <lineage>
        <taxon>Bacteria</taxon>
        <taxon>Bacillati</taxon>
        <taxon>Bacillota</taxon>
        <taxon>Bacilli</taxon>
        <taxon>Bacillales</taxon>
        <taxon>Bacillaceae</taxon>
        <taxon>Bacillus</taxon>
    </lineage>
</organism>
<sequence length="58" mass="6632">MRASNKGLMSSDGANQLFGVDFHHFLEREKDAYNAELASEFGLTLKDVRLLKKKMERS</sequence>
<keyword evidence="2" id="KW-1185">Reference proteome</keyword>
<comment type="caution">
    <text evidence="1">The sequence shown here is derived from an EMBL/GenBank/DDBJ whole genome shotgun (WGS) entry which is preliminary data.</text>
</comment>